<reference evidence="2 3" key="1">
    <citation type="journal article" date="2023" name="Sci. Data">
        <title>Genome assembly of the Korean intertidal mud-creeper Batillaria attramentaria.</title>
        <authorList>
            <person name="Patra A.K."/>
            <person name="Ho P.T."/>
            <person name="Jun S."/>
            <person name="Lee S.J."/>
            <person name="Kim Y."/>
            <person name="Won Y.J."/>
        </authorList>
    </citation>
    <scope>NUCLEOTIDE SEQUENCE [LARGE SCALE GENOMIC DNA]</scope>
    <source>
        <strain evidence="2">Wonlab-2016</strain>
    </source>
</reference>
<sequence>MIIIFNQPPQPLLTGRSRSHNAVTQQPLHSGRDAKQARKPLHYFTGGKFCAKNSRGFTASTDLFMYEVSAMGVSIGGVRVRTYQLGACVNTHVDVTAAAEVSSAFRT</sequence>
<dbReference type="EMBL" id="JACVVK020000155">
    <property type="protein sequence ID" value="KAK7488059.1"/>
    <property type="molecule type" value="Genomic_DNA"/>
</dbReference>
<gene>
    <name evidence="2" type="ORF">BaRGS_00020650</name>
</gene>
<protein>
    <submittedName>
        <fullName evidence="2">Uncharacterized protein</fullName>
    </submittedName>
</protein>
<evidence type="ECO:0000256" key="1">
    <source>
        <dbReference type="SAM" id="MobiDB-lite"/>
    </source>
</evidence>
<proteinExistence type="predicted"/>
<comment type="caution">
    <text evidence="2">The sequence shown here is derived from an EMBL/GenBank/DDBJ whole genome shotgun (WGS) entry which is preliminary data.</text>
</comment>
<organism evidence="2 3">
    <name type="scientific">Batillaria attramentaria</name>
    <dbReference type="NCBI Taxonomy" id="370345"/>
    <lineage>
        <taxon>Eukaryota</taxon>
        <taxon>Metazoa</taxon>
        <taxon>Spiralia</taxon>
        <taxon>Lophotrochozoa</taxon>
        <taxon>Mollusca</taxon>
        <taxon>Gastropoda</taxon>
        <taxon>Caenogastropoda</taxon>
        <taxon>Sorbeoconcha</taxon>
        <taxon>Cerithioidea</taxon>
        <taxon>Batillariidae</taxon>
        <taxon>Batillaria</taxon>
    </lineage>
</organism>
<dbReference type="Proteomes" id="UP001519460">
    <property type="component" value="Unassembled WGS sequence"/>
</dbReference>
<accession>A0ABD0KLS9</accession>
<feature type="region of interest" description="Disordered" evidence="1">
    <location>
        <begin position="14"/>
        <end position="36"/>
    </location>
</feature>
<dbReference type="AlphaFoldDB" id="A0ABD0KLS9"/>
<evidence type="ECO:0000313" key="2">
    <source>
        <dbReference type="EMBL" id="KAK7488059.1"/>
    </source>
</evidence>
<evidence type="ECO:0000313" key="3">
    <source>
        <dbReference type="Proteomes" id="UP001519460"/>
    </source>
</evidence>
<name>A0ABD0KLS9_9CAEN</name>
<keyword evidence="3" id="KW-1185">Reference proteome</keyword>